<evidence type="ECO:0000256" key="1">
    <source>
        <dbReference type="SAM" id="MobiDB-lite"/>
    </source>
</evidence>
<sequence length="164" mass="17780">MDVSDVDTATAESKAANATTMSSPTSTSSDASRNQDQSESQFVFQEQAPATSDSTPPSLQQTSTAKSPPIPEATSATYSGYGLQARAIRKFEKCRFFFKNNSSKVLSQAKVRLPTVRRVGLRDDFWLTSSAFHLNVQPSVAIWLVIKGVRCEPLAESPNLKSTG</sequence>
<feature type="compositionally biased region" description="Low complexity" evidence="1">
    <location>
        <begin position="15"/>
        <end position="32"/>
    </location>
</feature>
<reference evidence="2" key="2">
    <citation type="submission" date="2003-05" db="EMBL/GenBank/DDBJ databases">
        <authorList>
            <person name="Buell C.R."/>
            <person name="Wing R.A."/>
            <person name="McCombie W.R."/>
            <person name="Messing J."/>
            <person name="Yuan Q."/>
            <person name="Ouyang S."/>
        </authorList>
    </citation>
    <scope>NUCLEOTIDE SEQUENCE</scope>
</reference>
<name>Q7XDU4_ORYSJ</name>
<reference evidence="2" key="1">
    <citation type="journal article" date="2003" name="Science">
        <title>In-depth view of structure, activity, and evolution of rice chromosome 10.</title>
        <authorList>
            <consortium name="Rice Chromosome 10 Sequencing Consortium"/>
        </authorList>
    </citation>
    <scope>NUCLEOTIDE SEQUENCE [LARGE SCALE GENOMIC DNA]</scope>
</reference>
<proteinExistence type="predicted"/>
<gene>
    <name evidence="2" type="ordered locus">LOC_Os10g31400</name>
</gene>
<feature type="region of interest" description="Disordered" evidence="1">
    <location>
        <begin position="1"/>
        <end position="76"/>
    </location>
</feature>
<feature type="compositionally biased region" description="Polar residues" evidence="1">
    <location>
        <begin position="34"/>
        <end position="66"/>
    </location>
</feature>
<evidence type="ECO:0000313" key="2">
    <source>
        <dbReference type="EMBL" id="AAP54047.1"/>
    </source>
</evidence>
<protein>
    <submittedName>
        <fullName evidence="2">Retrotransposon protein, putative, Ty3-gypsy subclass</fullName>
    </submittedName>
</protein>
<dbReference type="AlphaFoldDB" id="Q7XDU4"/>
<accession>Q7XDU4</accession>
<reference evidence="2" key="3">
    <citation type="submission" date="2006-07" db="EMBL/GenBank/DDBJ databases">
        <authorList>
            <person name="Buell R."/>
        </authorList>
    </citation>
    <scope>NUCLEOTIDE SEQUENCE</scope>
</reference>
<dbReference type="EMBL" id="DP000086">
    <property type="protein sequence ID" value="AAP54047.1"/>
    <property type="molecule type" value="Genomic_DNA"/>
</dbReference>
<organism evidence="2">
    <name type="scientific">Oryza sativa subsp. japonica</name>
    <name type="common">Rice</name>
    <dbReference type="NCBI Taxonomy" id="39947"/>
    <lineage>
        <taxon>Eukaryota</taxon>
        <taxon>Viridiplantae</taxon>
        <taxon>Streptophyta</taxon>
        <taxon>Embryophyta</taxon>
        <taxon>Tracheophyta</taxon>
        <taxon>Spermatophyta</taxon>
        <taxon>Magnoliopsida</taxon>
        <taxon>Liliopsida</taxon>
        <taxon>Poales</taxon>
        <taxon>Poaceae</taxon>
        <taxon>BOP clade</taxon>
        <taxon>Oryzoideae</taxon>
        <taxon>Oryzeae</taxon>
        <taxon>Oryzinae</taxon>
        <taxon>Oryza</taxon>
        <taxon>Oryza sativa</taxon>
    </lineage>
</organism>